<evidence type="ECO:0000256" key="4">
    <source>
        <dbReference type="SAM" id="SignalP"/>
    </source>
</evidence>
<feature type="region of interest" description="Disordered" evidence="2">
    <location>
        <begin position="340"/>
        <end position="360"/>
    </location>
</feature>
<keyword evidence="3" id="KW-0472">Membrane</keyword>
<keyword evidence="3" id="KW-1133">Transmembrane helix</keyword>
<feature type="transmembrane region" description="Helical" evidence="3">
    <location>
        <begin position="128"/>
        <end position="146"/>
    </location>
</feature>
<dbReference type="EMBL" id="HG671300">
    <property type="protein sequence ID" value="CDI80715.1"/>
    <property type="molecule type" value="Genomic_DNA"/>
</dbReference>
<gene>
    <name evidence="5" type="ORF">EAH_00054960</name>
</gene>
<feature type="region of interest" description="Disordered" evidence="2">
    <location>
        <begin position="64"/>
        <end position="119"/>
    </location>
</feature>
<dbReference type="AlphaFoldDB" id="U6GKL8"/>
<feature type="compositionally biased region" description="Basic and acidic residues" evidence="2">
    <location>
        <begin position="350"/>
        <end position="360"/>
    </location>
</feature>
<evidence type="ECO:0000256" key="1">
    <source>
        <dbReference type="SAM" id="Coils"/>
    </source>
</evidence>
<organism evidence="5 6">
    <name type="scientific">Eimeria acervulina</name>
    <name type="common">Coccidian parasite</name>
    <dbReference type="NCBI Taxonomy" id="5801"/>
    <lineage>
        <taxon>Eukaryota</taxon>
        <taxon>Sar</taxon>
        <taxon>Alveolata</taxon>
        <taxon>Apicomplexa</taxon>
        <taxon>Conoidasida</taxon>
        <taxon>Coccidia</taxon>
        <taxon>Eucoccidiorida</taxon>
        <taxon>Eimeriorina</taxon>
        <taxon>Eimeriidae</taxon>
        <taxon>Eimeria</taxon>
    </lineage>
</organism>
<evidence type="ECO:0008006" key="7">
    <source>
        <dbReference type="Google" id="ProtNLM"/>
    </source>
</evidence>
<reference evidence="5" key="1">
    <citation type="submission" date="2013-10" db="EMBL/GenBank/DDBJ databases">
        <title>Genomic analysis of the causative agents of coccidiosis in chickens.</title>
        <authorList>
            <person name="Reid A.J."/>
            <person name="Blake D."/>
            <person name="Billington K."/>
            <person name="Browne H."/>
            <person name="Dunn M."/>
            <person name="Hung S."/>
            <person name="Kawahara F."/>
            <person name="Miranda-Saavedra D."/>
            <person name="Mourier T."/>
            <person name="Nagra H."/>
            <person name="Otto T.D."/>
            <person name="Rawlings N."/>
            <person name="Sanchez A."/>
            <person name="Sanders M."/>
            <person name="Subramaniam C."/>
            <person name="Tay Y."/>
            <person name="Dear P."/>
            <person name="Doerig C."/>
            <person name="Gruber A."/>
            <person name="Parkinson J."/>
            <person name="Shirley M."/>
            <person name="Wan K.L."/>
            <person name="Berriman M."/>
            <person name="Tomley F."/>
            <person name="Pain A."/>
        </authorList>
    </citation>
    <scope>NUCLEOTIDE SEQUENCE</scope>
    <source>
        <strain evidence="5">Houghton</strain>
    </source>
</reference>
<feature type="region of interest" description="Disordered" evidence="2">
    <location>
        <begin position="879"/>
        <end position="938"/>
    </location>
</feature>
<feature type="coiled-coil region" evidence="1">
    <location>
        <begin position="179"/>
        <end position="227"/>
    </location>
</feature>
<feature type="coiled-coil region" evidence="1">
    <location>
        <begin position="475"/>
        <end position="502"/>
    </location>
</feature>
<feature type="coiled-coil region" evidence="1">
    <location>
        <begin position="591"/>
        <end position="629"/>
    </location>
</feature>
<dbReference type="GeneID" id="25273566"/>
<dbReference type="RefSeq" id="XP_013249361.1">
    <property type="nucleotide sequence ID" value="XM_013393907.1"/>
</dbReference>
<feature type="compositionally biased region" description="Basic and acidic residues" evidence="2">
    <location>
        <begin position="879"/>
        <end position="891"/>
    </location>
</feature>
<dbReference type="OrthoDB" id="348295at2759"/>
<reference evidence="5" key="2">
    <citation type="submission" date="2013-10" db="EMBL/GenBank/DDBJ databases">
        <authorList>
            <person name="Aslett M."/>
        </authorList>
    </citation>
    <scope>NUCLEOTIDE SEQUENCE</scope>
    <source>
        <strain evidence="5">Houghton</strain>
    </source>
</reference>
<protein>
    <recommendedName>
        <fullName evidence="7">Transmembrane protein</fullName>
    </recommendedName>
</protein>
<keyword evidence="3" id="KW-0812">Transmembrane</keyword>
<accession>U6GKL8</accession>
<feature type="chain" id="PRO_5004671305" description="Transmembrane protein" evidence="4">
    <location>
        <begin position="25"/>
        <end position="959"/>
    </location>
</feature>
<feature type="signal peptide" evidence="4">
    <location>
        <begin position="1"/>
        <end position="24"/>
    </location>
</feature>
<feature type="compositionally biased region" description="Low complexity" evidence="2">
    <location>
        <begin position="85"/>
        <end position="119"/>
    </location>
</feature>
<dbReference type="VEuPathDB" id="ToxoDB:EAH_00054960"/>
<evidence type="ECO:0000313" key="6">
    <source>
        <dbReference type="Proteomes" id="UP000018050"/>
    </source>
</evidence>
<proteinExistence type="predicted"/>
<dbReference type="Proteomes" id="UP000018050">
    <property type="component" value="Unassembled WGS sequence"/>
</dbReference>
<keyword evidence="6" id="KW-1185">Reference proteome</keyword>
<keyword evidence="4" id="KW-0732">Signal</keyword>
<dbReference type="OMA" id="ERETEYC"/>
<evidence type="ECO:0000256" key="2">
    <source>
        <dbReference type="SAM" id="MobiDB-lite"/>
    </source>
</evidence>
<name>U6GKL8_EIMAC</name>
<evidence type="ECO:0000313" key="5">
    <source>
        <dbReference type="EMBL" id="CDI80715.1"/>
    </source>
</evidence>
<evidence type="ECO:0000256" key="3">
    <source>
        <dbReference type="SAM" id="Phobius"/>
    </source>
</evidence>
<sequence length="959" mass="107110">MKGISGRVRLLLQLLLLLYVAAAAAPSLSLEEVPVEVGVETVEAVEPAEGSLEESAALLGGASGAPIEGGSVGSSHRPRSRRSSRSPSSVIRLSGGRRTGSNRSTSPSSSMRSSSTANSNKKSWLSTLAGYVSTIVLGVLLAYVLLAERRAAAAAAIQEREAEQGEAAEESRKATEKAIERETEYCNSAKEEIDRVEAETAAATKLLQQLQSRTDALMARAAAASLEENTRGDEELDAVRERMQKALTERYAAHLGVDMMTALQGVDDEAAAEALLRELQQETKLLEEEDKRIEDTVERLQKSETVEEVLQAKQEQLQRLLDLVSQSRSEVEALEQEVKAEEAAAGGDSAEAKEESKKLEEDIKELEEELQVLKEQLHQQEIYESLSPEQKELVDAIRAADKEKEALEEELERTRQSPSLFLFRKVALEDGMEDLQKNAPFINTLITPPQPSPDDVDPLVLEQKLSQLYPEEQRLVDAKRDVVQASERLQTVEAEIEVDKARTEDVELARALCDLLRAKASITEDEMREAGALDFAKKVAESAAAAAEGKPQSIKDITGIMTDPEPLRLAKDLAAAAERSWLDSQERRLLLFETKNELEGMLVEAREATEEAERAVERLETMLEKRMKMPEAEAFARMDRDSRMLGGIGRAVRRLKSKYSNFTKEMFDPFDPEVSTHLIWSRHLEEEVDDVIVATRMFEGIVGDMRYAKVHVDSSIWKQKLTESLQEKTPQELFTIISEGLSSPFHRQYVEARWGDIQTDLVGTKIQMETNKVTEQALRDALKNVADSKYWSPGLPQHLVSGYCYLSRLEETFKYLEKKDKFLESISRRDVESDVTEALMDAIQEAIRRREKYGDDEEVLSALHEAATEAIADTEKQVESSLKRAEKKEADIAPPYDPSLLPRVEVLPEPEGPVMTQEEREEDVLSENPEALDIRDLGDLTGLTLPDVMQLRPKKTKKQ</sequence>
<keyword evidence="1" id="KW-0175">Coiled coil</keyword>